<name>A0A9D4KPX1_DREPO</name>
<reference evidence="3" key="2">
    <citation type="submission" date="2020-11" db="EMBL/GenBank/DDBJ databases">
        <authorList>
            <person name="McCartney M.A."/>
            <person name="Auch B."/>
            <person name="Kono T."/>
            <person name="Mallez S."/>
            <person name="Becker A."/>
            <person name="Gohl D.M."/>
            <person name="Silverstein K.A.T."/>
            <person name="Koren S."/>
            <person name="Bechman K.B."/>
            <person name="Herman A."/>
            <person name="Abrahante J.E."/>
            <person name="Garbe J."/>
        </authorList>
    </citation>
    <scope>NUCLEOTIDE SEQUENCE</scope>
    <source>
        <strain evidence="3">Duluth1</strain>
        <tissue evidence="3">Whole animal</tissue>
    </source>
</reference>
<dbReference type="Pfam" id="PF20478">
    <property type="entry name" value="P2RX7_C"/>
    <property type="match status" value="1"/>
</dbReference>
<feature type="domain" description="P2X purinoreceptor 7 intracellular" evidence="1">
    <location>
        <begin position="37"/>
        <end position="75"/>
    </location>
</feature>
<protein>
    <recommendedName>
        <fullName evidence="1">P2X purinoreceptor 7 intracellular domain-containing protein</fullName>
    </recommendedName>
</protein>
<evidence type="ECO:0000259" key="1">
    <source>
        <dbReference type="Pfam" id="PF20478"/>
    </source>
</evidence>
<dbReference type="EMBL" id="JAIWYP010000002">
    <property type="protein sequence ID" value="KAH3875008.1"/>
    <property type="molecule type" value="Genomic_DNA"/>
</dbReference>
<evidence type="ECO:0000313" key="2">
    <source>
        <dbReference type="EMBL" id="KAH3790906.1"/>
    </source>
</evidence>
<dbReference type="EMBL" id="JAIWYP010000004">
    <property type="protein sequence ID" value="KAH3843920.1"/>
    <property type="molecule type" value="Genomic_DNA"/>
</dbReference>
<dbReference type="AlphaFoldDB" id="A0A9D4KPX1"/>
<keyword evidence="6" id="KW-1185">Reference proteome</keyword>
<proteinExistence type="predicted"/>
<evidence type="ECO:0000313" key="3">
    <source>
        <dbReference type="EMBL" id="KAH3843920.1"/>
    </source>
</evidence>
<comment type="caution">
    <text evidence="3">The sequence shown here is derived from an EMBL/GenBank/DDBJ whole genome shotgun (WGS) entry which is preliminary data.</text>
</comment>
<sequence>MPVDELRELVLKLIDREPGLVIDLCEGAQAGDNPPPTPEPLQPAWCTCGNCRAMATDLENVCCKCLPRNCVSTRAVSFIKSTFL</sequence>
<organism evidence="3 6">
    <name type="scientific">Dreissena polymorpha</name>
    <name type="common">Zebra mussel</name>
    <name type="synonym">Mytilus polymorpha</name>
    <dbReference type="NCBI Taxonomy" id="45954"/>
    <lineage>
        <taxon>Eukaryota</taxon>
        <taxon>Metazoa</taxon>
        <taxon>Spiralia</taxon>
        <taxon>Lophotrochozoa</taxon>
        <taxon>Mollusca</taxon>
        <taxon>Bivalvia</taxon>
        <taxon>Autobranchia</taxon>
        <taxon>Heteroconchia</taxon>
        <taxon>Euheterodonta</taxon>
        <taxon>Imparidentia</taxon>
        <taxon>Neoheterodontei</taxon>
        <taxon>Myida</taxon>
        <taxon>Dreissenoidea</taxon>
        <taxon>Dreissenidae</taxon>
        <taxon>Dreissena</taxon>
    </lineage>
</organism>
<evidence type="ECO:0000313" key="5">
    <source>
        <dbReference type="EMBL" id="KAH3881845.1"/>
    </source>
</evidence>
<dbReference type="EMBL" id="JAIWYP010000008">
    <property type="protein sequence ID" value="KAH3790906.1"/>
    <property type="molecule type" value="Genomic_DNA"/>
</dbReference>
<dbReference type="Proteomes" id="UP000828390">
    <property type="component" value="Unassembled WGS sequence"/>
</dbReference>
<evidence type="ECO:0000313" key="6">
    <source>
        <dbReference type="Proteomes" id="UP000828390"/>
    </source>
</evidence>
<dbReference type="EMBL" id="JAIWYP010000001">
    <property type="protein sequence ID" value="KAH3881845.1"/>
    <property type="molecule type" value="Genomic_DNA"/>
</dbReference>
<dbReference type="InterPro" id="IPR046815">
    <property type="entry name" value="P2RX7_C"/>
</dbReference>
<evidence type="ECO:0000313" key="4">
    <source>
        <dbReference type="EMBL" id="KAH3875008.1"/>
    </source>
</evidence>
<accession>A0A9D4KPX1</accession>
<gene>
    <name evidence="5" type="ORF">DPMN_005772</name>
    <name evidence="4" type="ORF">DPMN_038267</name>
    <name evidence="3" type="ORF">DPMN_117455</name>
    <name evidence="2" type="ORF">DPMN_169114</name>
</gene>
<reference evidence="3" key="1">
    <citation type="journal article" date="2019" name="bioRxiv">
        <title>The Genome of the Zebra Mussel, Dreissena polymorpha: A Resource for Invasive Species Research.</title>
        <authorList>
            <person name="McCartney M.A."/>
            <person name="Auch B."/>
            <person name="Kono T."/>
            <person name="Mallez S."/>
            <person name="Zhang Y."/>
            <person name="Obille A."/>
            <person name="Becker A."/>
            <person name="Abrahante J.E."/>
            <person name="Garbe J."/>
            <person name="Badalamenti J.P."/>
            <person name="Herman A."/>
            <person name="Mangelson H."/>
            <person name="Liachko I."/>
            <person name="Sullivan S."/>
            <person name="Sone E.D."/>
            <person name="Koren S."/>
            <person name="Silverstein K.A.T."/>
            <person name="Beckman K.B."/>
            <person name="Gohl D.M."/>
        </authorList>
    </citation>
    <scope>NUCLEOTIDE SEQUENCE</scope>
    <source>
        <strain evidence="3">Duluth1</strain>
        <tissue evidence="3">Whole animal</tissue>
    </source>
</reference>